<evidence type="ECO:0000313" key="10">
    <source>
        <dbReference type="Proteomes" id="UP000063964"/>
    </source>
</evidence>
<keyword evidence="10" id="KW-1185">Reference proteome</keyword>
<dbReference type="NCBIfam" id="TIGR00188">
    <property type="entry name" value="rnpA"/>
    <property type="match status" value="1"/>
</dbReference>
<evidence type="ECO:0000256" key="1">
    <source>
        <dbReference type="ARBA" id="ARBA00002663"/>
    </source>
</evidence>
<dbReference type="InterPro" id="IPR020539">
    <property type="entry name" value="RNase_P_CS"/>
</dbReference>
<dbReference type="SUPFAM" id="SSF54211">
    <property type="entry name" value="Ribosomal protein S5 domain 2-like"/>
    <property type="match status" value="1"/>
</dbReference>
<keyword evidence="6 7" id="KW-0694">RNA-binding</keyword>
<keyword evidence="2 7" id="KW-0819">tRNA processing</keyword>
<dbReference type="InterPro" id="IPR020568">
    <property type="entry name" value="Ribosomal_Su5_D2-typ_SF"/>
</dbReference>
<dbReference type="STRING" id="888061.AXF15_03320"/>
<keyword evidence="5 7" id="KW-0378">Hydrolase</keyword>
<protein>
    <recommendedName>
        <fullName evidence="7 8">Ribonuclease P protein component</fullName>
        <shortName evidence="7">RNase P protein</shortName>
        <shortName evidence="7">RNaseP protein</shortName>
        <ecNumber evidence="7 8">3.1.26.5</ecNumber>
    </recommendedName>
    <alternativeName>
        <fullName evidence="7">Protein C5</fullName>
    </alternativeName>
</protein>
<dbReference type="GO" id="GO:0001682">
    <property type="term" value="P:tRNA 5'-leader removal"/>
    <property type="evidence" value="ECO:0007669"/>
    <property type="project" value="UniProtKB-UniRule"/>
</dbReference>
<dbReference type="RefSeq" id="WP_066608619.1">
    <property type="nucleotide sequence ID" value="NZ_CP014230.1"/>
</dbReference>
<evidence type="ECO:0000256" key="3">
    <source>
        <dbReference type="ARBA" id="ARBA00022722"/>
    </source>
</evidence>
<proteinExistence type="inferred from homology"/>
<dbReference type="Gene3D" id="3.30.230.10">
    <property type="match status" value="1"/>
</dbReference>
<dbReference type="InterPro" id="IPR000100">
    <property type="entry name" value="RNase_P"/>
</dbReference>
<dbReference type="PANTHER" id="PTHR33992:SF1">
    <property type="entry name" value="RIBONUCLEASE P PROTEIN COMPONENT"/>
    <property type="match status" value="1"/>
</dbReference>
<dbReference type="Proteomes" id="UP000063964">
    <property type="component" value="Chromosome"/>
</dbReference>
<dbReference type="PANTHER" id="PTHR33992">
    <property type="entry name" value="RIBONUCLEASE P PROTEIN COMPONENT"/>
    <property type="match status" value="1"/>
</dbReference>
<name>A0A0X8JSY9_9BACT</name>
<evidence type="ECO:0000256" key="5">
    <source>
        <dbReference type="ARBA" id="ARBA00022801"/>
    </source>
</evidence>
<comment type="catalytic activity">
    <reaction evidence="7">
        <text>Endonucleolytic cleavage of RNA, removing 5'-extranucleotides from tRNA precursor.</text>
        <dbReference type="EC" id="3.1.26.5"/>
    </reaction>
</comment>
<dbReference type="GO" id="GO:0004526">
    <property type="term" value="F:ribonuclease P activity"/>
    <property type="evidence" value="ECO:0007669"/>
    <property type="project" value="UniProtKB-UniRule"/>
</dbReference>
<evidence type="ECO:0000256" key="4">
    <source>
        <dbReference type="ARBA" id="ARBA00022759"/>
    </source>
</evidence>
<dbReference type="EC" id="3.1.26.5" evidence="7 8"/>
<dbReference type="AlphaFoldDB" id="A0A0X8JSY9"/>
<dbReference type="InterPro" id="IPR014721">
    <property type="entry name" value="Ribsml_uS5_D2-typ_fold_subgr"/>
</dbReference>
<accession>A0A0X8JSY9</accession>
<evidence type="ECO:0000256" key="8">
    <source>
        <dbReference type="NCBIfam" id="TIGR00188"/>
    </source>
</evidence>
<evidence type="ECO:0000256" key="6">
    <source>
        <dbReference type="ARBA" id="ARBA00022884"/>
    </source>
</evidence>
<comment type="similarity">
    <text evidence="7">Belongs to the RnpA family.</text>
</comment>
<evidence type="ECO:0000256" key="2">
    <source>
        <dbReference type="ARBA" id="ARBA00022694"/>
    </source>
</evidence>
<dbReference type="OrthoDB" id="9810867at2"/>
<dbReference type="GO" id="GO:0030677">
    <property type="term" value="C:ribonuclease P complex"/>
    <property type="evidence" value="ECO:0007669"/>
    <property type="project" value="TreeGrafter"/>
</dbReference>
<evidence type="ECO:0000313" key="9">
    <source>
        <dbReference type="EMBL" id="AMD93988.1"/>
    </source>
</evidence>
<evidence type="ECO:0000256" key="7">
    <source>
        <dbReference type="HAMAP-Rule" id="MF_00227"/>
    </source>
</evidence>
<dbReference type="Pfam" id="PF00825">
    <property type="entry name" value="Ribonuclease_P"/>
    <property type="match status" value="1"/>
</dbReference>
<dbReference type="PROSITE" id="PS00648">
    <property type="entry name" value="RIBONUCLEASE_P"/>
    <property type="match status" value="1"/>
</dbReference>
<reference evidence="10" key="1">
    <citation type="submission" date="2016-02" db="EMBL/GenBank/DDBJ databases">
        <authorList>
            <person name="Holder M.E."/>
            <person name="Ajami N.J."/>
            <person name="Petrosino J.F."/>
        </authorList>
    </citation>
    <scope>NUCLEOTIDE SEQUENCE [LARGE SCALE GENOMIC DNA]</scope>
    <source>
        <strain evidence="10">DSM 12838</strain>
    </source>
</reference>
<keyword evidence="4 7" id="KW-0255">Endonuclease</keyword>
<dbReference type="GO" id="GO:0000049">
    <property type="term" value="F:tRNA binding"/>
    <property type="evidence" value="ECO:0007669"/>
    <property type="project" value="UniProtKB-UniRule"/>
</dbReference>
<dbReference type="EMBL" id="CP014230">
    <property type="protein sequence ID" value="AMD93988.1"/>
    <property type="molecule type" value="Genomic_DNA"/>
</dbReference>
<dbReference type="GO" id="GO:0042781">
    <property type="term" value="F:3'-tRNA processing endoribonuclease activity"/>
    <property type="evidence" value="ECO:0007669"/>
    <property type="project" value="TreeGrafter"/>
</dbReference>
<gene>
    <name evidence="7" type="primary">rnpA</name>
    <name evidence="9" type="ORF">AXF15_03320</name>
</gene>
<sequence length="121" mass="13875">MSGLTHPRSRRLTRRPQFSCCYDLGRRFFSGNFILFVRNREDNGSTWRVGLAVSRKAGNAVRRNRLKRLLREFFRLHQQHVPSGVDIVVVAKRGICVDPMNLVRITAELAPLLQRMTPAGS</sequence>
<comment type="function">
    <text evidence="1 7">RNaseP catalyzes the removal of the 5'-leader sequence from pre-tRNA to produce the mature 5'-terminus. It can also cleave other RNA substrates such as 4.5S RNA. The protein component plays an auxiliary but essential role in vivo by binding to the 5'-leader sequence and broadening the substrate specificity of the ribozyme.</text>
</comment>
<organism evidence="9 10">
    <name type="scientific">Desulfomicrobium orale DSM 12838</name>
    <dbReference type="NCBI Taxonomy" id="888061"/>
    <lineage>
        <taxon>Bacteria</taxon>
        <taxon>Pseudomonadati</taxon>
        <taxon>Thermodesulfobacteriota</taxon>
        <taxon>Desulfovibrionia</taxon>
        <taxon>Desulfovibrionales</taxon>
        <taxon>Desulfomicrobiaceae</taxon>
        <taxon>Desulfomicrobium</taxon>
    </lineage>
</organism>
<dbReference type="HAMAP" id="MF_00227">
    <property type="entry name" value="RNase_P"/>
    <property type="match status" value="1"/>
</dbReference>
<keyword evidence="3 7" id="KW-0540">Nuclease</keyword>
<dbReference type="KEGG" id="doa:AXF15_03320"/>
<comment type="subunit">
    <text evidence="7">Consists of a catalytic RNA component (M1 or rnpB) and a protein subunit.</text>
</comment>